<keyword evidence="3" id="KW-1185">Reference proteome</keyword>
<evidence type="ECO:0000313" key="2">
    <source>
        <dbReference type="EMBL" id="VZO34905.1"/>
    </source>
</evidence>
<protein>
    <recommendedName>
        <fullName evidence="4">AlpA family phage regulatory protein</fullName>
    </recommendedName>
</protein>
<comment type="caution">
    <text evidence="2">The sequence shown here is derived from an EMBL/GenBank/DDBJ whole genome shotgun (WGS) entry which is preliminary data.</text>
</comment>
<feature type="compositionally biased region" description="Basic and acidic residues" evidence="1">
    <location>
        <begin position="18"/>
        <end position="27"/>
    </location>
</feature>
<evidence type="ECO:0000313" key="3">
    <source>
        <dbReference type="Proteomes" id="UP000419743"/>
    </source>
</evidence>
<dbReference type="AlphaFoldDB" id="A0A7M4DDI6"/>
<gene>
    <name evidence="2" type="ORF">HALOF300_00175</name>
</gene>
<organism evidence="2 3">
    <name type="scientific">Occultella aeris</name>
    <dbReference type="NCBI Taxonomy" id="2761496"/>
    <lineage>
        <taxon>Bacteria</taxon>
        <taxon>Bacillati</taxon>
        <taxon>Actinomycetota</taxon>
        <taxon>Actinomycetes</taxon>
        <taxon>Micrococcales</taxon>
        <taxon>Ruaniaceae</taxon>
        <taxon>Occultella</taxon>
    </lineage>
</organism>
<feature type="region of interest" description="Disordered" evidence="1">
    <location>
        <begin position="1"/>
        <end position="32"/>
    </location>
</feature>
<dbReference type="EMBL" id="CACRYJ010000004">
    <property type="protein sequence ID" value="VZO34905.1"/>
    <property type="molecule type" value="Genomic_DNA"/>
</dbReference>
<sequence length="146" mass="15872">MSAPDPVDPVPDDATPADPDRDRHEPATRVTPALPGYLGLREIAALAAIAVGTLRSYRRDSSSGFPEPTWRAGATPLWRVEDVRQWLAARPFSSTMTRALPDGSIEVVRASDYAARRAAGRVGRARRRHLREPHVRGAVAALETGD</sequence>
<proteinExistence type="predicted"/>
<name>A0A7M4DDI6_9MICO</name>
<dbReference type="Proteomes" id="UP000419743">
    <property type="component" value="Unassembled WGS sequence"/>
</dbReference>
<evidence type="ECO:0000256" key="1">
    <source>
        <dbReference type="SAM" id="MobiDB-lite"/>
    </source>
</evidence>
<dbReference type="RefSeq" id="WP_156738761.1">
    <property type="nucleotide sequence ID" value="NZ_CACRYJ010000004.1"/>
</dbReference>
<accession>A0A7M4DDI6</accession>
<evidence type="ECO:0008006" key="4">
    <source>
        <dbReference type="Google" id="ProtNLM"/>
    </source>
</evidence>
<reference evidence="2 3" key="1">
    <citation type="submission" date="2019-11" db="EMBL/GenBank/DDBJ databases">
        <authorList>
            <person name="Criscuolo A."/>
        </authorList>
    </citation>
    <scope>NUCLEOTIDE SEQUENCE [LARGE SCALE GENOMIC DNA]</scope>
    <source>
        <strain evidence="2">CIP111667</strain>
    </source>
</reference>